<keyword evidence="2" id="KW-0812">Transmembrane</keyword>
<keyword evidence="2" id="KW-1133">Transmembrane helix</keyword>
<comment type="caution">
    <text evidence="4">The sequence shown here is derived from an EMBL/GenBank/DDBJ whole genome shotgun (WGS) entry which is preliminary data.</text>
</comment>
<protein>
    <recommendedName>
        <fullName evidence="3">SAF domain-containing protein</fullName>
    </recommendedName>
</protein>
<keyword evidence="5" id="KW-1185">Reference proteome</keyword>
<gene>
    <name evidence="4" type="ORF">J0911_04420</name>
</gene>
<evidence type="ECO:0000313" key="5">
    <source>
        <dbReference type="Proteomes" id="UP000664617"/>
    </source>
</evidence>
<evidence type="ECO:0000313" key="4">
    <source>
        <dbReference type="EMBL" id="MBO0608268.1"/>
    </source>
</evidence>
<sequence length="283" mass="27966">MSSDTSVGARRTGPGGTATPATTAQEARVAGPRSPAPAKPTRARRRPAVIALGLALVALGILASVYLTTTLGRTHKVLAVTSEVARGDRISSSNVTTVDLPMGPTALKPVDASLFDEVVDQVATVDLPAGSLLTEKSYATALEPGEGRSIVGIALNPNQMPAGTTLTSGDQVRIIETPVSGGDAPIEEPFAIPATIVTLTDATVGEQKVVDVEVARGQAAALAARAATGRVALVLDAAQTGDDASTGESSPTSQSSPAGGTAPSGGAGASGAANSEAPTDGNG</sequence>
<dbReference type="SMART" id="SM00858">
    <property type="entry name" value="SAF"/>
    <property type="match status" value="1"/>
</dbReference>
<feature type="region of interest" description="Disordered" evidence="1">
    <location>
        <begin position="1"/>
        <end position="44"/>
    </location>
</feature>
<dbReference type="Proteomes" id="UP000664617">
    <property type="component" value="Unassembled WGS sequence"/>
</dbReference>
<evidence type="ECO:0000259" key="3">
    <source>
        <dbReference type="SMART" id="SM00858"/>
    </source>
</evidence>
<feature type="compositionally biased region" description="Low complexity" evidence="1">
    <location>
        <begin position="244"/>
        <end position="261"/>
    </location>
</feature>
<evidence type="ECO:0000256" key="2">
    <source>
        <dbReference type="SAM" id="Phobius"/>
    </source>
</evidence>
<dbReference type="Pfam" id="PF08666">
    <property type="entry name" value="SAF"/>
    <property type="match status" value="1"/>
</dbReference>
<feature type="region of interest" description="Disordered" evidence="1">
    <location>
        <begin position="241"/>
        <end position="283"/>
    </location>
</feature>
<accession>A0ABS3I5K4</accession>
<feature type="compositionally biased region" description="Low complexity" evidence="1">
    <location>
        <begin position="8"/>
        <end position="24"/>
    </location>
</feature>
<feature type="domain" description="SAF" evidence="3">
    <location>
        <begin position="75"/>
        <end position="139"/>
    </location>
</feature>
<evidence type="ECO:0000256" key="1">
    <source>
        <dbReference type="SAM" id="MobiDB-lite"/>
    </source>
</evidence>
<dbReference type="RefSeq" id="WP_207274248.1">
    <property type="nucleotide sequence ID" value="NZ_JAFMPK010000024.1"/>
</dbReference>
<organism evidence="4 5">
    <name type="scientific">Myceligenerans salitolerans</name>
    <dbReference type="NCBI Taxonomy" id="1230528"/>
    <lineage>
        <taxon>Bacteria</taxon>
        <taxon>Bacillati</taxon>
        <taxon>Actinomycetota</taxon>
        <taxon>Actinomycetes</taxon>
        <taxon>Micrococcales</taxon>
        <taxon>Promicromonosporaceae</taxon>
        <taxon>Myceligenerans</taxon>
    </lineage>
</organism>
<dbReference type="EMBL" id="JAFMPK010000024">
    <property type="protein sequence ID" value="MBO0608268.1"/>
    <property type="molecule type" value="Genomic_DNA"/>
</dbReference>
<dbReference type="InterPro" id="IPR013974">
    <property type="entry name" value="SAF"/>
</dbReference>
<feature type="transmembrane region" description="Helical" evidence="2">
    <location>
        <begin position="48"/>
        <end position="67"/>
    </location>
</feature>
<dbReference type="CDD" id="cd11614">
    <property type="entry name" value="SAF_CpaB_FlgA_like"/>
    <property type="match status" value="1"/>
</dbReference>
<feature type="compositionally biased region" description="Low complexity" evidence="1">
    <location>
        <begin position="270"/>
        <end position="283"/>
    </location>
</feature>
<name>A0ABS3I5K4_9MICO</name>
<keyword evidence="2" id="KW-0472">Membrane</keyword>
<reference evidence="5" key="1">
    <citation type="submission" date="2023-07" db="EMBL/GenBank/DDBJ databases">
        <title>Myceligenerans salitolerans sp. nov., a halotolerant actinomycete isolated from a salt lake in Xinjiang, China.</title>
        <authorList>
            <person name="Guan T."/>
        </authorList>
    </citation>
    <scope>NUCLEOTIDE SEQUENCE [LARGE SCALE GENOMIC DNA]</scope>
    <source>
        <strain evidence="5">XHU 5031</strain>
    </source>
</reference>
<proteinExistence type="predicted"/>